<keyword evidence="3" id="KW-1185">Reference proteome</keyword>
<evidence type="ECO:0000313" key="3">
    <source>
        <dbReference type="Proteomes" id="UP001209854"/>
    </source>
</evidence>
<name>A0ABT3MQY7_9GAMM</name>
<feature type="region of interest" description="Disordered" evidence="1">
    <location>
        <begin position="60"/>
        <end position="86"/>
    </location>
</feature>
<feature type="compositionally biased region" description="Basic residues" evidence="1">
    <location>
        <begin position="67"/>
        <end position="82"/>
    </location>
</feature>
<reference evidence="2 3" key="1">
    <citation type="submission" date="2022-10" db="EMBL/GenBank/DDBJ databases">
        <title>High-quality genome sequences of two octocoral-associated bacteria, Endozoicomonas euniceicola EF212 and Endozoicomonas gorgoniicola PS125.</title>
        <authorList>
            <person name="Chiou Y.-J."/>
            <person name="Chen Y.-H."/>
        </authorList>
    </citation>
    <scope>NUCLEOTIDE SEQUENCE [LARGE SCALE GENOMIC DNA]</scope>
    <source>
        <strain evidence="2 3">PS125</strain>
    </source>
</reference>
<dbReference type="EMBL" id="JAPFCC010000001">
    <property type="protein sequence ID" value="MCW7551785.1"/>
    <property type="molecule type" value="Genomic_DNA"/>
</dbReference>
<comment type="caution">
    <text evidence="2">The sequence shown here is derived from an EMBL/GenBank/DDBJ whole genome shotgun (WGS) entry which is preliminary data.</text>
</comment>
<evidence type="ECO:0000313" key="2">
    <source>
        <dbReference type="EMBL" id="MCW7551785.1"/>
    </source>
</evidence>
<accession>A0ABT3MQY7</accession>
<dbReference type="Proteomes" id="UP001209854">
    <property type="component" value="Unassembled WGS sequence"/>
</dbReference>
<organism evidence="2 3">
    <name type="scientific">Endozoicomonas gorgoniicola</name>
    <dbReference type="NCBI Taxonomy" id="1234144"/>
    <lineage>
        <taxon>Bacteria</taxon>
        <taxon>Pseudomonadati</taxon>
        <taxon>Pseudomonadota</taxon>
        <taxon>Gammaproteobacteria</taxon>
        <taxon>Oceanospirillales</taxon>
        <taxon>Endozoicomonadaceae</taxon>
        <taxon>Endozoicomonas</taxon>
    </lineage>
</organism>
<evidence type="ECO:0000256" key="1">
    <source>
        <dbReference type="SAM" id="MobiDB-lite"/>
    </source>
</evidence>
<dbReference type="Pfam" id="PF11149">
    <property type="entry name" value="DUF2924"/>
    <property type="match status" value="1"/>
</dbReference>
<gene>
    <name evidence="2" type="ORF">NX722_03850</name>
</gene>
<protein>
    <submittedName>
        <fullName evidence="2">DUF2924 domain-containing protein</fullName>
    </submittedName>
</protein>
<dbReference type="InterPro" id="IPR021322">
    <property type="entry name" value="DUF2924"/>
</dbReference>
<dbReference type="RefSeq" id="WP_262566788.1">
    <property type="nucleotide sequence ID" value="NZ_JAPFCC010000001.1"/>
</dbReference>
<sequence length="148" mass="16790">MKEESIAARVLALQKMKTDELRMLWRELYGKPAPGLDLRILRQRLANRIQELAFGGLSEKSKERLKQASKHSEHKPKPKNSRLFRPPLGTVITKEYNGEEHRVIVTPEGFEYRGVIYKSLSKIAQTITGSSWSGPLFFGLKGGQNANN</sequence>
<proteinExistence type="predicted"/>